<dbReference type="SUPFAM" id="SSF48726">
    <property type="entry name" value="Immunoglobulin"/>
    <property type="match status" value="1"/>
</dbReference>
<evidence type="ECO:0000313" key="9">
    <source>
        <dbReference type="Proteomes" id="UP001497482"/>
    </source>
</evidence>
<dbReference type="PANTHER" id="PTHR19944:SF99">
    <property type="entry name" value="HLA CLASS II HISTOCOMPATIBILITY ANTIGEN, DRB1 BETA CHAIN"/>
    <property type="match status" value="1"/>
</dbReference>
<evidence type="ECO:0000256" key="6">
    <source>
        <dbReference type="SAM" id="Phobius"/>
    </source>
</evidence>
<dbReference type="InterPro" id="IPR050160">
    <property type="entry name" value="MHC/Immunoglobulin"/>
</dbReference>
<evidence type="ECO:0000256" key="5">
    <source>
        <dbReference type="ARBA" id="ARBA00023180"/>
    </source>
</evidence>
<dbReference type="InterPro" id="IPR007110">
    <property type="entry name" value="Ig-like_dom"/>
</dbReference>
<protein>
    <recommendedName>
        <fullName evidence="7">Ig-like domain-containing protein</fullName>
    </recommendedName>
</protein>
<comment type="subcellular location">
    <subcellularLocation>
        <location evidence="1">Membrane</location>
        <topology evidence="1">Single-pass type I membrane protein</topology>
    </subcellularLocation>
</comment>
<dbReference type="EMBL" id="OZ035829">
    <property type="protein sequence ID" value="CAL1611156.1"/>
    <property type="molecule type" value="Genomic_DNA"/>
</dbReference>
<name>A0AAV2MCP3_KNICA</name>
<dbReference type="Pfam" id="PF07654">
    <property type="entry name" value="C1-set"/>
    <property type="match status" value="1"/>
</dbReference>
<keyword evidence="6" id="KW-0472">Membrane</keyword>
<evidence type="ECO:0000256" key="2">
    <source>
        <dbReference type="ARBA" id="ARBA00022692"/>
    </source>
</evidence>
<dbReference type="PROSITE" id="PS50835">
    <property type="entry name" value="IG_LIKE"/>
    <property type="match status" value="1"/>
</dbReference>
<dbReference type="Gene3D" id="3.10.320.10">
    <property type="entry name" value="Class II Histocompatibility Antigen, M Beta Chain, Chain B, domain 1"/>
    <property type="match status" value="1"/>
</dbReference>
<evidence type="ECO:0000256" key="3">
    <source>
        <dbReference type="ARBA" id="ARBA00022989"/>
    </source>
</evidence>
<keyword evidence="3 6" id="KW-1133">Transmembrane helix</keyword>
<dbReference type="Pfam" id="PF00969">
    <property type="entry name" value="MHC_II_beta"/>
    <property type="match status" value="1"/>
</dbReference>
<dbReference type="SMART" id="SM00407">
    <property type="entry name" value="IGc1"/>
    <property type="match status" value="1"/>
</dbReference>
<keyword evidence="4" id="KW-1015">Disulfide bond</keyword>
<dbReference type="SUPFAM" id="SSF54452">
    <property type="entry name" value="MHC antigen-recognition domain"/>
    <property type="match status" value="1"/>
</dbReference>
<keyword evidence="2 6" id="KW-0812">Transmembrane</keyword>
<keyword evidence="5" id="KW-0325">Glycoprotein</keyword>
<evidence type="ECO:0000256" key="1">
    <source>
        <dbReference type="ARBA" id="ARBA00004479"/>
    </source>
</evidence>
<reference evidence="8 9" key="1">
    <citation type="submission" date="2024-04" db="EMBL/GenBank/DDBJ databases">
        <authorList>
            <person name="Waldvogel A.-M."/>
            <person name="Schoenle A."/>
        </authorList>
    </citation>
    <scope>NUCLEOTIDE SEQUENCE [LARGE SCALE GENOMIC DNA]</scope>
</reference>
<evidence type="ECO:0000256" key="4">
    <source>
        <dbReference type="ARBA" id="ARBA00023157"/>
    </source>
</evidence>
<organism evidence="8 9">
    <name type="scientific">Knipowitschia caucasica</name>
    <name type="common">Caucasian dwarf goby</name>
    <name type="synonym">Pomatoschistus caucasicus</name>
    <dbReference type="NCBI Taxonomy" id="637954"/>
    <lineage>
        <taxon>Eukaryota</taxon>
        <taxon>Metazoa</taxon>
        <taxon>Chordata</taxon>
        <taxon>Craniata</taxon>
        <taxon>Vertebrata</taxon>
        <taxon>Euteleostomi</taxon>
        <taxon>Actinopterygii</taxon>
        <taxon>Neopterygii</taxon>
        <taxon>Teleostei</taxon>
        <taxon>Neoteleostei</taxon>
        <taxon>Acanthomorphata</taxon>
        <taxon>Gobiaria</taxon>
        <taxon>Gobiiformes</taxon>
        <taxon>Gobioidei</taxon>
        <taxon>Gobiidae</taxon>
        <taxon>Gobiinae</taxon>
        <taxon>Knipowitschia</taxon>
    </lineage>
</organism>
<dbReference type="InterPro" id="IPR036179">
    <property type="entry name" value="Ig-like_dom_sf"/>
</dbReference>
<feature type="domain" description="Ig-like" evidence="7">
    <location>
        <begin position="109"/>
        <end position="191"/>
    </location>
</feature>
<proteinExistence type="predicted"/>
<gene>
    <name evidence="8" type="ORF">KC01_LOCUS37619</name>
</gene>
<accession>A0AAV2MCP3</accession>
<dbReference type="InterPro" id="IPR011162">
    <property type="entry name" value="MHC_I/II-like_Ag-recog"/>
</dbReference>
<evidence type="ECO:0000259" key="7">
    <source>
        <dbReference type="PROSITE" id="PS50835"/>
    </source>
</evidence>
<sequence>MNNFGSIVLCFVLSYSKSEAHYLVVLMSAHFTAEDGHDAVYTTEGYYNAQFLISYNSTIGKFIGYTDEVQKFADLANKDQPFMENQKKILEDIKRAVPGLSKSLDTVKPQVRVFSTRAGGRHKPGFLVCSALSFYPKSISLTWLNNEKEVVSGVTVTEEMSNGDWLYQKHSYLEYTPSAGEHISCMVEHASLPAPMIIKWEEKEAFSESQKNKLMVGSAGLLLGLVFITFGAIYSNKPRGHVLVMQ</sequence>
<dbReference type="GO" id="GO:0006955">
    <property type="term" value="P:immune response"/>
    <property type="evidence" value="ECO:0007669"/>
    <property type="project" value="InterPro"/>
</dbReference>
<keyword evidence="9" id="KW-1185">Reference proteome</keyword>
<dbReference type="InterPro" id="IPR003597">
    <property type="entry name" value="Ig_C1-set"/>
</dbReference>
<dbReference type="InterPro" id="IPR014745">
    <property type="entry name" value="MHC_II_a/b_N"/>
</dbReference>
<dbReference type="AlphaFoldDB" id="A0AAV2MCP3"/>
<dbReference type="InterPro" id="IPR000353">
    <property type="entry name" value="MHC_II_b_N"/>
</dbReference>
<dbReference type="Proteomes" id="UP001497482">
    <property type="component" value="Chromosome 7"/>
</dbReference>
<dbReference type="GO" id="GO:0042613">
    <property type="term" value="C:MHC class II protein complex"/>
    <property type="evidence" value="ECO:0007669"/>
    <property type="project" value="InterPro"/>
</dbReference>
<dbReference type="PANTHER" id="PTHR19944">
    <property type="entry name" value="MHC CLASS II-RELATED"/>
    <property type="match status" value="1"/>
</dbReference>
<evidence type="ECO:0000313" key="8">
    <source>
        <dbReference type="EMBL" id="CAL1611156.1"/>
    </source>
</evidence>
<feature type="transmembrane region" description="Helical" evidence="6">
    <location>
        <begin position="214"/>
        <end position="235"/>
    </location>
</feature>
<dbReference type="InterPro" id="IPR013783">
    <property type="entry name" value="Ig-like_fold"/>
</dbReference>
<dbReference type="GO" id="GO:0019882">
    <property type="term" value="P:antigen processing and presentation"/>
    <property type="evidence" value="ECO:0007669"/>
    <property type="project" value="InterPro"/>
</dbReference>
<dbReference type="Gene3D" id="2.60.40.10">
    <property type="entry name" value="Immunoglobulins"/>
    <property type="match status" value="1"/>
</dbReference>